<sequence>MPLRHSPPTHGDCRAPIENVVRSFTQDELPAPKIILQHSSSEHDVQNLSDEHSNSNSSVSRRFKRKRTNTSEIHLNNFMSEIRGMMSDLKLQQESQMEKIHAAIDEIISQNTDIRASIDFLSAKYDALIEQVDHLKVQNTHQQEYIQSLELKLENMERGVRSTCLEIKNLPVNKTESKSSLIETVTKIGKVLNANILTNDVKDIFRITTRNPDNKTVIVDFVSIIAKDTVMKAYRKYNKDHSKLMTEQIGISGPSKQIYICENLTAKMKRLFYLTRVFASSKQYKYCWTTNGKIFIREKEGSSYHLIKDESDLKKLDTPV</sequence>
<evidence type="ECO:0000313" key="3">
    <source>
        <dbReference type="EMBL" id="CAH0400789.1"/>
    </source>
</evidence>
<evidence type="ECO:0000256" key="1">
    <source>
        <dbReference type="SAM" id="MobiDB-lite"/>
    </source>
</evidence>
<dbReference type="EMBL" id="OU963911">
    <property type="protein sequence ID" value="CAH0400789.1"/>
    <property type="molecule type" value="Genomic_DNA"/>
</dbReference>
<gene>
    <name evidence="3" type="ORF">CHILSU_LOCUS3992</name>
</gene>
<dbReference type="Pfam" id="PF25298">
    <property type="entry name" value="Baculo_FP_2nd"/>
    <property type="match status" value="1"/>
</dbReference>
<keyword evidence="4" id="KW-1185">Reference proteome</keyword>
<evidence type="ECO:0000259" key="2">
    <source>
        <dbReference type="Pfam" id="PF25298"/>
    </source>
</evidence>
<organism evidence="3 4">
    <name type="scientific">Chilo suppressalis</name>
    <name type="common">Asiatic rice borer moth</name>
    <dbReference type="NCBI Taxonomy" id="168631"/>
    <lineage>
        <taxon>Eukaryota</taxon>
        <taxon>Metazoa</taxon>
        <taxon>Ecdysozoa</taxon>
        <taxon>Arthropoda</taxon>
        <taxon>Hexapoda</taxon>
        <taxon>Insecta</taxon>
        <taxon>Pterygota</taxon>
        <taxon>Neoptera</taxon>
        <taxon>Endopterygota</taxon>
        <taxon>Lepidoptera</taxon>
        <taxon>Glossata</taxon>
        <taxon>Ditrysia</taxon>
        <taxon>Pyraloidea</taxon>
        <taxon>Crambidae</taxon>
        <taxon>Crambinae</taxon>
        <taxon>Chilo</taxon>
    </lineage>
</organism>
<dbReference type="Proteomes" id="UP001153292">
    <property type="component" value="Chromosome 18"/>
</dbReference>
<accession>A0ABN8AZP2</accession>
<evidence type="ECO:0000313" key="4">
    <source>
        <dbReference type="Proteomes" id="UP001153292"/>
    </source>
</evidence>
<feature type="compositionally biased region" description="Basic and acidic residues" evidence="1">
    <location>
        <begin position="41"/>
        <end position="53"/>
    </location>
</feature>
<feature type="region of interest" description="Disordered" evidence="1">
    <location>
        <begin position="41"/>
        <end position="67"/>
    </location>
</feature>
<protein>
    <recommendedName>
        <fullName evidence="2">FP protein C-terminal domain-containing protein</fullName>
    </recommendedName>
</protein>
<dbReference type="InterPro" id="IPR057251">
    <property type="entry name" value="FP_C"/>
</dbReference>
<feature type="domain" description="FP protein C-terminal" evidence="2">
    <location>
        <begin position="265"/>
        <end position="316"/>
    </location>
</feature>
<name>A0ABN8AZP2_CHISP</name>
<reference evidence="3" key="1">
    <citation type="submission" date="2021-12" db="EMBL/GenBank/DDBJ databases">
        <authorList>
            <person name="King R."/>
        </authorList>
    </citation>
    <scope>NUCLEOTIDE SEQUENCE</scope>
</reference>
<proteinExistence type="predicted"/>